<keyword evidence="6" id="KW-0396">Initiation factor</keyword>
<dbReference type="InterPro" id="IPR038704">
    <property type="entry name" value="YEAST_sf"/>
</dbReference>
<organism evidence="6 7">
    <name type="scientific">Raphidocelis subcapitata</name>
    <dbReference type="NCBI Taxonomy" id="307507"/>
    <lineage>
        <taxon>Eukaryota</taxon>
        <taxon>Viridiplantae</taxon>
        <taxon>Chlorophyta</taxon>
        <taxon>core chlorophytes</taxon>
        <taxon>Chlorophyceae</taxon>
        <taxon>CS clade</taxon>
        <taxon>Sphaeropleales</taxon>
        <taxon>Selenastraceae</taxon>
        <taxon>Raphidocelis</taxon>
    </lineage>
</organism>
<sequence>MDPYAAAAAAAAAAGAGAPAPVAFPPVPGSGRMRGTEFTYPVVVGTIAFALGKKANDAATHRWTVYVRGINNEDLSPIIQKVTFNLHLSFNNPQRVIHAPPFELSEEGWGEFEVVVMIHFQPDAQEQSVDVAHHLRLYEDGETHGAPLPANKKPVISEQVEELVFVDPNEAFYRRVMSTPPRALTVPSIIAPHAGRPDFEGAELAQINEVRQRVAMAAAAVKNAAAIEAAAQQQAAAAAAAAAHAAAQAHISHSQPMAM</sequence>
<keyword evidence="2" id="KW-0804">Transcription</keyword>
<keyword evidence="6" id="KW-0648">Protein biosynthesis</keyword>
<evidence type="ECO:0000256" key="2">
    <source>
        <dbReference type="ARBA" id="ARBA00023163"/>
    </source>
</evidence>
<dbReference type="PANTHER" id="PTHR47573">
    <property type="entry name" value="PROTEIN AF-9 HOMOLOG"/>
    <property type="match status" value="1"/>
</dbReference>
<dbReference type="CDD" id="cd16910">
    <property type="entry name" value="YEATS_TFIID14_like"/>
    <property type="match status" value="1"/>
</dbReference>
<keyword evidence="1" id="KW-0805">Transcription regulation</keyword>
<keyword evidence="7" id="KW-1185">Reference proteome</keyword>
<gene>
    <name evidence="6" type="ORF">Rsub_00148</name>
</gene>
<dbReference type="GO" id="GO:0005634">
    <property type="term" value="C:nucleus"/>
    <property type="evidence" value="ECO:0007669"/>
    <property type="project" value="UniProtKB-SubCell"/>
</dbReference>
<dbReference type="FunCoup" id="A0A2V0NR83">
    <property type="interactions" value="1950"/>
</dbReference>
<dbReference type="InterPro" id="IPR055129">
    <property type="entry name" value="YEATS_dom"/>
</dbReference>
<dbReference type="STRING" id="307507.A0A2V0NR83"/>
<dbReference type="InParanoid" id="A0A2V0NR83"/>
<comment type="subcellular location">
    <subcellularLocation>
        <location evidence="4">Nucleus</location>
    </subcellularLocation>
</comment>
<evidence type="ECO:0000256" key="1">
    <source>
        <dbReference type="ARBA" id="ARBA00023015"/>
    </source>
</evidence>
<proteinExistence type="predicted"/>
<comment type="caution">
    <text evidence="6">The sequence shown here is derived from an EMBL/GenBank/DDBJ whole genome shotgun (WGS) entry which is preliminary data.</text>
</comment>
<reference evidence="6 7" key="1">
    <citation type="journal article" date="2018" name="Sci. Rep.">
        <title>Raphidocelis subcapitata (=Pseudokirchneriella subcapitata) provides an insight into genome evolution and environmental adaptations in the Sphaeropleales.</title>
        <authorList>
            <person name="Suzuki S."/>
            <person name="Yamaguchi H."/>
            <person name="Nakajima N."/>
            <person name="Kawachi M."/>
        </authorList>
    </citation>
    <scope>NUCLEOTIDE SEQUENCE [LARGE SCALE GENOMIC DNA]</scope>
    <source>
        <strain evidence="6 7">NIES-35</strain>
    </source>
</reference>
<dbReference type="Proteomes" id="UP000247498">
    <property type="component" value="Unassembled WGS sequence"/>
</dbReference>
<evidence type="ECO:0000259" key="5">
    <source>
        <dbReference type="PROSITE" id="PS51037"/>
    </source>
</evidence>
<dbReference type="OrthoDB" id="16041at2759"/>
<dbReference type="PROSITE" id="PS51037">
    <property type="entry name" value="YEATS"/>
    <property type="match status" value="1"/>
</dbReference>
<evidence type="ECO:0000313" key="7">
    <source>
        <dbReference type="Proteomes" id="UP000247498"/>
    </source>
</evidence>
<feature type="domain" description="YEATS" evidence="5">
    <location>
        <begin position="32"/>
        <end position="179"/>
    </location>
</feature>
<keyword evidence="3 4" id="KW-0539">Nucleus</keyword>
<dbReference type="AlphaFoldDB" id="A0A2V0NR83"/>
<dbReference type="EMBL" id="BDRX01000001">
    <property type="protein sequence ID" value="GBF87437.1"/>
    <property type="molecule type" value="Genomic_DNA"/>
</dbReference>
<dbReference type="PANTHER" id="PTHR47573:SF1">
    <property type="entry name" value="PROTEIN AF-9 HOMOLOG"/>
    <property type="match status" value="1"/>
</dbReference>
<evidence type="ECO:0000313" key="6">
    <source>
        <dbReference type="EMBL" id="GBF87437.1"/>
    </source>
</evidence>
<protein>
    <submittedName>
        <fullName evidence="6">Transcription initiation factor TFIID subunit 14b</fullName>
    </submittedName>
</protein>
<dbReference type="Gene3D" id="2.60.40.1970">
    <property type="entry name" value="YEATS domain"/>
    <property type="match status" value="1"/>
</dbReference>
<evidence type="ECO:0000256" key="4">
    <source>
        <dbReference type="PROSITE-ProRule" id="PRU00376"/>
    </source>
</evidence>
<dbReference type="InterPro" id="IPR005033">
    <property type="entry name" value="YEATS"/>
</dbReference>
<evidence type="ECO:0000256" key="3">
    <source>
        <dbReference type="ARBA" id="ARBA00023242"/>
    </source>
</evidence>
<dbReference type="GO" id="GO:0003743">
    <property type="term" value="F:translation initiation factor activity"/>
    <property type="evidence" value="ECO:0007669"/>
    <property type="project" value="UniProtKB-KW"/>
</dbReference>
<dbReference type="GO" id="GO:0006355">
    <property type="term" value="P:regulation of DNA-templated transcription"/>
    <property type="evidence" value="ECO:0007669"/>
    <property type="project" value="InterPro"/>
</dbReference>
<dbReference type="Pfam" id="PF03366">
    <property type="entry name" value="YEATS"/>
    <property type="match status" value="1"/>
</dbReference>
<name>A0A2V0NR83_9CHLO</name>
<accession>A0A2V0NR83</accession>